<proteinExistence type="predicted"/>
<evidence type="ECO:0008006" key="3">
    <source>
        <dbReference type="Google" id="ProtNLM"/>
    </source>
</evidence>
<protein>
    <recommendedName>
        <fullName evidence="3">Outer membrane protein beta-barrel domain-containing protein</fullName>
    </recommendedName>
</protein>
<dbReference type="RefSeq" id="WP_285570033.1">
    <property type="nucleotide sequence ID" value="NZ_BSDE01000001.1"/>
</dbReference>
<organism evidence="1 2">
    <name type="scientific">Geothrix limicola</name>
    <dbReference type="NCBI Taxonomy" id="2927978"/>
    <lineage>
        <taxon>Bacteria</taxon>
        <taxon>Pseudomonadati</taxon>
        <taxon>Acidobacteriota</taxon>
        <taxon>Holophagae</taxon>
        <taxon>Holophagales</taxon>
        <taxon>Holophagaceae</taxon>
        <taxon>Geothrix</taxon>
    </lineage>
</organism>
<evidence type="ECO:0000313" key="1">
    <source>
        <dbReference type="EMBL" id="GLH72065.1"/>
    </source>
</evidence>
<evidence type="ECO:0000313" key="2">
    <source>
        <dbReference type="Proteomes" id="UP001165069"/>
    </source>
</evidence>
<gene>
    <name evidence="1" type="ORF">GETHLI_05670</name>
</gene>
<reference evidence="1 2" key="1">
    <citation type="journal article" date="2023" name="Antonie Van Leeuwenhoek">
        <title>Mesoterricola silvestris gen. nov., sp. nov., Mesoterricola sediminis sp. nov., Geothrix oryzae sp. nov., Geothrix edaphica sp. nov., Geothrix rubra sp. nov., and Geothrix limicola sp. nov., six novel members of Acidobacteriota isolated from soils.</title>
        <authorList>
            <person name="Itoh H."/>
            <person name="Sugisawa Y."/>
            <person name="Mise K."/>
            <person name="Xu Z."/>
            <person name="Kuniyasu M."/>
            <person name="Ushijima N."/>
            <person name="Kawano K."/>
            <person name="Kobayashi E."/>
            <person name="Shiratori Y."/>
            <person name="Masuda Y."/>
            <person name="Senoo K."/>
        </authorList>
    </citation>
    <scope>NUCLEOTIDE SEQUENCE [LARGE SCALE GENOMIC DNA]</scope>
    <source>
        <strain evidence="1 2">Red804</strain>
    </source>
</reference>
<name>A0ABQ5QD54_9BACT</name>
<dbReference type="Proteomes" id="UP001165069">
    <property type="component" value="Unassembled WGS sequence"/>
</dbReference>
<accession>A0ABQ5QD54</accession>
<keyword evidence="2" id="KW-1185">Reference proteome</keyword>
<dbReference type="EMBL" id="BSDE01000001">
    <property type="protein sequence ID" value="GLH72065.1"/>
    <property type="molecule type" value="Genomic_DNA"/>
</dbReference>
<sequence>MIRTFATLALCSTLPLAAEDPSRSFQFDLHRVGPTFEGHFLGVQDGKPLVVDLKNDFGIQKDTTKIGLGMEYQGPRFGVELSAEEQDYRGHNFIQRDIQINGSTFHAGAVVDSTVKMTDYTFNWTIRAFTRPQFWIGVDLGARVWALDMTASGYEPLTTAYIPPVTEKVPLPIPQVGISTGFNAFDRRLIAKGYYHLLSYKGATYHHVGADVRFFPIQWLGVRVFTDDEKLDVPKGSLKDDLEVRLDRQGTGFGVVVRF</sequence>
<comment type="caution">
    <text evidence="1">The sequence shown here is derived from an EMBL/GenBank/DDBJ whole genome shotgun (WGS) entry which is preliminary data.</text>
</comment>